<reference evidence="16" key="2">
    <citation type="submission" date="2025-08" db="UniProtKB">
        <authorList>
            <consortium name="Ensembl"/>
        </authorList>
    </citation>
    <scope>IDENTIFICATION</scope>
</reference>
<evidence type="ECO:0000313" key="17">
    <source>
        <dbReference type="Proteomes" id="UP000265120"/>
    </source>
</evidence>
<protein>
    <recommendedName>
        <fullName evidence="12">Solute carrier family 35 member G1</fullName>
    </recommendedName>
    <alternativeName>
        <fullName evidence="13">Transmembrane protein 20</fullName>
    </alternativeName>
</protein>
<dbReference type="SUPFAM" id="SSF103481">
    <property type="entry name" value="Multidrug resistance efflux transporter EmrE"/>
    <property type="match status" value="2"/>
</dbReference>
<reference evidence="16" key="3">
    <citation type="submission" date="2025-09" db="UniProtKB">
        <authorList>
            <consortium name="Ensembl"/>
        </authorList>
    </citation>
    <scope>IDENTIFICATION</scope>
</reference>
<dbReference type="AlphaFoldDB" id="A0A3P8V6I0"/>
<evidence type="ECO:0000256" key="12">
    <source>
        <dbReference type="ARBA" id="ARBA00074441"/>
    </source>
</evidence>
<comment type="function">
    <text evidence="9">May play a role in intracellular calcium sensing and homeostasis. May act as a negative regulator of plasma membrane calcium-transporting ATPases preventing calcium efflux from the cell.</text>
</comment>
<keyword evidence="6" id="KW-0256">Endoplasmic reticulum</keyword>
<keyword evidence="3" id="KW-1003">Cell membrane</keyword>
<evidence type="ECO:0000256" key="2">
    <source>
        <dbReference type="ARBA" id="ARBA00004651"/>
    </source>
</evidence>
<evidence type="ECO:0000256" key="8">
    <source>
        <dbReference type="ARBA" id="ARBA00023136"/>
    </source>
</evidence>
<dbReference type="Gene3D" id="1.10.3730.20">
    <property type="match status" value="1"/>
</dbReference>
<feature type="transmembrane region" description="Helical" evidence="14">
    <location>
        <begin position="399"/>
        <end position="417"/>
    </location>
</feature>
<evidence type="ECO:0000256" key="13">
    <source>
        <dbReference type="ARBA" id="ARBA00082789"/>
    </source>
</evidence>
<proteinExistence type="inferred from homology"/>
<feature type="transmembrane region" description="Helical" evidence="14">
    <location>
        <begin position="309"/>
        <end position="327"/>
    </location>
</feature>
<evidence type="ECO:0000256" key="7">
    <source>
        <dbReference type="ARBA" id="ARBA00022989"/>
    </source>
</evidence>
<evidence type="ECO:0000256" key="9">
    <source>
        <dbReference type="ARBA" id="ARBA00059734"/>
    </source>
</evidence>
<evidence type="ECO:0000256" key="14">
    <source>
        <dbReference type="SAM" id="Phobius"/>
    </source>
</evidence>
<dbReference type="GO" id="GO:0005789">
    <property type="term" value="C:endoplasmic reticulum membrane"/>
    <property type="evidence" value="ECO:0007669"/>
    <property type="project" value="UniProtKB-SubCell"/>
</dbReference>
<keyword evidence="5" id="KW-0677">Repeat</keyword>
<evidence type="ECO:0000256" key="11">
    <source>
        <dbReference type="ARBA" id="ARBA00064541"/>
    </source>
</evidence>
<feature type="domain" description="EamA" evidence="15">
    <location>
        <begin position="154"/>
        <end position="285"/>
    </location>
</feature>
<evidence type="ECO:0000256" key="4">
    <source>
        <dbReference type="ARBA" id="ARBA00022692"/>
    </source>
</evidence>
<feature type="transmembrane region" description="Helical" evidence="14">
    <location>
        <begin position="268"/>
        <end position="289"/>
    </location>
</feature>
<dbReference type="PANTHER" id="PTHR22911">
    <property type="entry name" value="ACYL-MALONYL CONDENSING ENZYME-RELATED"/>
    <property type="match status" value="1"/>
</dbReference>
<feature type="transmembrane region" description="Helical" evidence="14">
    <location>
        <begin position="339"/>
        <end position="358"/>
    </location>
</feature>
<keyword evidence="7 14" id="KW-1133">Transmembrane helix</keyword>
<keyword evidence="4 14" id="KW-0812">Transmembrane</keyword>
<name>A0A3P8V6I0_CYNSE</name>
<dbReference type="FunCoup" id="A0A3P8V6I0">
    <property type="interactions" value="114"/>
</dbReference>
<feature type="transmembrane region" description="Helical" evidence="14">
    <location>
        <begin position="423"/>
        <end position="441"/>
    </location>
</feature>
<dbReference type="GO" id="GO:0051480">
    <property type="term" value="P:regulation of cytosolic calcium ion concentration"/>
    <property type="evidence" value="ECO:0007669"/>
    <property type="project" value="TreeGrafter"/>
</dbReference>
<dbReference type="Proteomes" id="UP000265120">
    <property type="component" value="Chromosome 8"/>
</dbReference>
<evidence type="ECO:0000256" key="10">
    <source>
        <dbReference type="ARBA" id="ARBA00061618"/>
    </source>
</evidence>
<dbReference type="InterPro" id="IPR037185">
    <property type="entry name" value="EmrE-like"/>
</dbReference>
<feature type="domain" description="EamA" evidence="15">
    <location>
        <begin position="307"/>
        <end position="438"/>
    </location>
</feature>
<organism evidence="16 17">
    <name type="scientific">Cynoglossus semilaevis</name>
    <name type="common">Tongue sole</name>
    <dbReference type="NCBI Taxonomy" id="244447"/>
    <lineage>
        <taxon>Eukaryota</taxon>
        <taxon>Metazoa</taxon>
        <taxon>Chordata</taxon>
        <taxon>Craniata</taxon>
        <taxon>Vertebrata</taxon>
        <taxon>Euteleostomi</taxon>
        <taxon>Actinopterygii</taxon>
        <taxon>Neopterygii</taxon>
        <taxon>Teleostei</taxon>
        <taxon>Neoteleostei</taxon>
        <taxon>Acanthomorphata</taxon>
        <taxon>Carangaria</taxon>
        <taxon>Pleuronectiformes</taxon>
        <taxon>Pleuronectoidei</taxon>
        <taxon>Cynoglossidae</taxon>
        <taxon>Cynoglossinae</taxon>
        <taxon>Cynoglossus</taxon>
    </lineage>
</organism>
<dbReference type="PANTHER" id="PTHR22911:SF6">
    <property type="entry name" value="SOLUTE CARRIER FAMILY 35 MEMBER G1"/>
    <property type="match status" value="1"/>
</dbReference>
<dbReference type="Pfam" id="PF00892">
    <property type="entry name" value="EamA"/>
    <property type="match status" value="2"/>
</dbReference>
<sequence length="460" mass="51414">MFSTWTPQKDSSSVCVRHAATRPLHLIMGDCNTATHERTPSVRDITVVFHKVDCHEQNQNSDHEYDECNDAAEHLPLRGDCRVSHGYGFGEDDDAACDDAPRKEEVTGRHNSLEGGKKQTPLCPPAFCVRSEPACEEGTGEQQVEEKPNGCPGLGLFYAFLSTVLFSVIALLVKTIQELHAIEISGLRCFFQMLFVMPLLIYHKTGFLGPRDKRIFLVLRGFTGSNAMILLYYAVKQMPLADATVIMFSNPVFTSLLAWIFLKEKCTIWDCVFTVFTLTGVILIARPPFIFGENLYGIEDNYTDHIKGAIAAFVGAIAVAFTFVVLRKMGKSVHYYLSVWYYAVIGLIECVITVSILGEWRIPHCGRDRWIMLLIAILGIAGQTFLTKALQIEKAGPVSLMRTVDVVLAFILQFIFFNRAPTWWSLGGALCIVLSTSGVAVRKWYTSTQRSRTPVTTEQN</sequence>
<dbReference type="InParanoid" id="A0A3P8V6I0"/>
<comment type="subunit">
    <text evidence="11">Interacts with STIM1; stimulated by depletion of intracellular calcium. Interacts with ORAI1. Interacts with the plasma membrane calcium-transporting ATPases ATP2B1 and ATP2B4. Interacts with ATP1A1, ATP2A2, KPNB1 and XPO1.</text>
</comment>
<dbReference type="Ensembl" id="ENSCSET00000010284.1">
    <property type="protein sequence ID" value="ENSCSEP00000010162.1"/>
    <property type="gene ID" value="ENSCSEG00000006523.1"/>
</dbReference>
<keyword evidence="8 14" id="KW-0472">Membrane</keyword>
<dbReference type="FunFam" id="1.10.3730.20:FF:000026">
    <property type="entry name" value="Solute carrier family 35, member G1"/>
    <property type="match status" value="1"/>
</dbReference>
<evidence type="ECO:0000259" key="15">
    <source>
        <dbReference type="Pfam" id="PF00892"/>
    </source>
</evidence>
<dbReference type="GO" id="GO:1990034">
    <property type="term" value="P:calcium ion export across plasma membrane"/>
    <property type="evidence" value="ECO:0007669"/>
    <property type="project" value="TreeGrafter"/>
</dbReference>
<feature type="transmembrane region" description="Helical" evidence="14">
    <location>
        <begin position="155"/>
        <end position="173"/>
    </location>
</feature>
<evidence type="ECO:0000256" key="6">
    <source>
        <dbReference type="ARBA" id="ARBA00022824"/>
    </source>
</evidence>
<feature type="transmembrane region" description="Helical" evidence="14">
    <location>
        <begin position="370"/>
        <end position="387"/>
    </location>
</feature>
<dbReference type="STRING" id="244447.ENSCSEP00000010162"/>
<dbReference type="InterPro" id="IPR000620">
    <property type="entry name" value="EamA_dom"/>
</dbReference>
<keyword evidence="17" id="KW-1185">Reference proteome</keyword>
<dbReference type="GO" id="GO:0005886">
    <property type="term" value="C:plasma membrane"/>
    <property type="evidence" value="ECO:0007669"/>
    <property type="project" value="UniProtKB-SubCell"/>
</dbReference>
<evidence type="ECO:0000256" key="1">
    <source>
        <dbReference type="ARBA" id="ARBA00004477"/>
    </source>
</evidence>
<comment type="similarity">
    <text evidence="10">Belongs to the TMEM20 family.</text>
</comment>
<comment type="subcellular location">
    <subcellularLocation>
        <location evidence="2">Cell membrane</location>
        <topology evidence="2">Multi-pass membrane protein</topology>
    </subcellularLocation>
    <subcellularLocation>
        <location evidence="1">Endoplasmic reticulum membrane</location>
        <topology evidence="1">Multi-pass membrane protein</topology>
    </subcellularLocation>
</comment>
<evidence type="ECO:0000313" key="16">
    <source>
        <dbReference type="Ensembl" id="ENSCSEP00000010162.1"/>
    </source>
</evidence>
<dbReference type="GeneTree" id="ENSGT00940000153249"/>
<dbReference type="OMA" id="CIFARLF"/>
<feature type="transmembrane region" description="Helical" evidence="14">
    <location>
        <begin position="240"/>
        <end position="261"/>
    </location>
</feature>
<accession>A0A3P8V6I0</accession>
<evidence type="ECO:0000256" key="5">
    <source>
        <dbReference type="ARBA" id="ARBA00022737"/>
    </source>
</evidence>
<feature type="transmembrane region" description="Helical" evidence="14">
    <location>
        <begin position="185"/>
        <end position="203"/>
    </location>
</feature>
<evidence type="ECO:0000256" key="3">
    <source>
        <dbReference type="ARBA" id="ARBA00022475"/>
    </source>
</evidence>
<reference evidence="16 17" key="1">
    <citation type="journal article" date="2014" name="Nat. Genet.">
        <title>Whole-genome sequence of a flatfish provides insights into ZW sex chromosome evolution and adaptation to a benthic lifestyle.</title>
        <authorList>
            <person name="Chen S."/>
            <person name="Zhang G."/>
            <person name="Shao C."/>
            <person name="Huang Q."/>
            <person name="Liu G."/>
            <person name="Zhang P."/>
            <person name="Song W."/>
            <person name="An N."/>
            <person name="Chalopin D."/>
            <person name="Volff J.N."/>
            <person name="Hong Y."/>
            <person name="Li Q."/>
            <person name="Sha Z."/>
            <person name="Zhou H."/>
            <person name="Xie M."/>
            <person name="Yu Q."/>
            <person name="Liu Y."/>
            <person name="Xiang H."/>
            <person name="Wang N."/>
            <person name="Wu K."/>
            <person name="Yang C."/>
            <person name="Zhou Q."/>
            <person name="Liao X."/>
            <person name="Yang L."/>
            <person name="Hu Q."/>
            <person name="Zhang J."/>
            <person name="Meng L."/>
            <person name="Jin L."/>
            <person name="Tian Y."/>
            <person name="Lian J."/>
            <person name="Yang J."/>
            <person name="Miao G."/>
            <person name="Liu S."/>
            <person name="Liang Z."/>
            <person name="Yan F."/>
            <person name="Li Y."/>
            <person name="Sun B."/>
            <person name="Zhang H."/>
            <person name="Zhang J."/>
            <person name="Zhu Y."/>
            <person name="Du M."/>
            <person name="Zhao Y."/>
            <person name="Schartl M."/>
            <person name="Tang Q."/>
            <person name="Wang J."/>
        </authorList>
    </citation>
    <scope>NUCLEOTIDE SEQUENCE</scope>
</reference>
<feature type="transmembrane region" description="Helical" evidence="14">
    <location>
        <begin position="215"/>
        <end position="234"/>
    </location>
</feature>